<evidence type="ECO:0000256" key="8">
    <source>
        <dbReference type="SAM" id="MobiDB-lite"/>
    </source>
</evidence>
<comment type="caution">
    <text evidence="10">The sequence shown here is derived from an EMBL/GenBank/DDBJ whole genome shotgun (WGS) entry which is preliminary data.</text>
</comment>
<evidence type="ECO:0000256" key="1">
    <source>
        <dbReference type="ARBA" id="ARBA00004202"/>
    </source>
</evidence>
<dbReference type="PROSITE" id="PS00211">
    <property type="entry name" value="ABC_TRANSPORTER_1"/>
    <property type="match status" value="1"/>
</dbReference>
<evidence type="ECO:0000313" key="10">
    <source>
        <dbReference type="EMBL" id="MFC4015291.1"/>
    </source>
</evidence>
<name>A0ABV8GMX3_9ACTN</name>
<dbReference type="Pfam" id="PF00005">
    <property type="entry name" value="ABC_tran"/>
    <property type="match status" value="2"/>
</dbReference>
<protein>
    <submittedName>
        <fullName evidence="10">ABC transporter ATP-binding protein</fullName>
    </submittedName>
</protein>
<evidence type="ECO:0000313" key="11">
    <source>
        <dbReference type="Proteomes" id="UP001595851"/>
    </source>
</evidence>
<dbReference type="Gene3D" id="3.40.50.300">
    <property type="entry name" value="P-loop containing nucleotide triphosphate hydrolases"/>
    <property type="match status" value="2"/>
</dbReference>
<dbReference type="InterPro" id="IPR003439">
    <property type="entry name" value="ABC_transporter-like_ATP-bd"/>
</dbReference>
<evidence type="ECO:0000256" key="5">
    <source>
        <dbReference type="ARBA" id="ARBA00022741"/>
    </source>
</evidence>
<dbReference type="GO" id="GO:0005524">
    <property type="term" value="F:ATP binding"/>
    <property type="evidence" value="ECO:0007669"/>
    <property type="project" value="UniProtKB-KW"/>
</dbReference>
<dbReference type="PANTHER" id="PTHR43297:SF2">
    <property type="entry name" value="DIPEPTIDE TRANSPORT ATP-BINDING PROTEIN DPPD"/>
    <property type="match status" value="1"/>
</dbReference>
<dbReference type="InterPro" id="IPR027417">
    <property type="entry name" value="P-loop_NTPase"/>
</dbReference>
<feature type="domain" description="ABC transporter" evidence="9">
    <location>
        <begin position="6"/>
        <end position="245"/>
    </location>
</feature>
<evidence type="ECO:0000259" key="9">
    <source>
        <dbReference type="PROSITE" id="PS50893"/>
    </source>
</evidence>
<dbReference type="PANTHER" id="PTHR43297">
    <property type="entry name" value="OLIGOPEPTIDE TRANSPORT ATP-BINDING PROTEIN APPD"/>
    <property type="match status" value="1"/>
</dbReference>
<evidence type="ECO:0000256" key="7">
    <source>
        <dbReference type="ARBA" id="ARBA00023136"/>
    </source>
</evidence>
<dbReference type="Proteomes" id="UP001595851">
    <property type="component" value="Unassembled WGS sequence"/>
</dbReference>
<keyword evidence="11" id="KW-1185">Reference proteome</keyword>
<keyword evidence="6 10" id="KW-0067">ATP-binding</keyword>
<keyword evidence="7" id="KW-0472">Membrane</keyword>
<accession>A0ABV8GMX3</accession>
<feature type="domain" description="ABC transporter" evidence="9">
    <location>
        <begin position="264"/>
        <end position="488"/>
    </location>
</feature>
<sequence length="488" mass="52329">MSDSALRIESLSVTYPNGFEALSDVSFSVPVDAAVGIVGASGCGKSTLIRAILGLLPEGCHVSGEITVGGHDVLHADHAIMRAWRGRLIGYVGQDPFGACDPLRSVRHHIEEAWYVHRLRPPADAVSEGLTSLGVADPARRASQRPHQWSGGMLQRATTVAATAHRPLITLADEPTSALDTDLGDGSLILLRKSCRSLLLVSHDLASVARHTDQLVVFDRGRVVEAGQAQALLSSPRSTVTRSLLESSNPQPLRRSPVSAPAAVELRSVSKEYAVAGHRTPVIVDADLTIHRGEIVGVVGPSGSGKSTLLRLLSGQERPDGGDVLTEGEPLWRGPRQRSPRVPRRGWIMPVFQDPVTSLDPRWPLWRTITEPLVLRGGRLSRSQRRQHAAAALEKVGLGHINVTRTPGSLSVGECQRVAIVRAVIANPGLIVADEPTASLDVEAAANIASFLRALADEGAAVLVVSHDEQRLRSYADRVLRMREGKVT</sequence>
<dbReference type="InterPro" id="IPR003593">
    <property type="entry name" value="AAA+_ATPase"/>
</dbReference>
<keyword evidence="4" id="KW-1003">Cell membrane</keyword>
<evidence type="ECO:0000256" key="4">
    <source>
        <dbReference type="ARBA" id="ARBA00022475"/>
    </source>
</evidence>
<evidence type="ECO:0000256" key="2">
    <source>
        <dbReference type="ARBA" id="ARBA00005417"/>
    </source>
</evidence>
<dbReference type="InterPro" id="IPR050388">
    <property type="entry name" value="ABC_Ni/Peptide_Import"/>
</dbReference>
<dbReference type="EMBL" id="JBHSBI010000042">
    <property type="protein sequence ID" value="MFC4015291.1"/>
    <property type="molecule type" value="Genomic_DNA"/>
</dbReference>
<dbReference type="InterPro" id="IPR017871">
    <property type="entry name" value="ABC_transporter-like_CS"/>
</dbReference>
<dbReference type="SUPFAM" id="SSF52540">
    <property type="entry name" value="P-loop containing nucleoside triphosphate hydrolases"/>
    <property type="match status" value="2"/>
</dbReference>
<comment type="subcellular location">
    <subcellularLocation>
        <location evidence="1">Cell membrane</location>
        <topology evidence="1">Peripheral membrane protein</topology>
    </subcellularLocation>
</comment>
<dbReference type="CDD" id="cd03257">
    <property type="entry name" value="ABC_NikE_OppD_transporters"/>
    <property type="match status" value="1"/>
</dbReference>
<feature type="region of interest" description="Disordered" evidence="8">
    <location>
        <begin position="315"/>
        <end position="339"/>
    </location>
</feature>
<comment type="similarity">
    <text evidence="2">Belongs to the ABC transporter superfamily.</text>
</comment>
<dbReference type="PROSITE" id="PS50893">
    <property type="entry name" value="ABC_TRANSPORTER_2"/>
    <property type="match status" value="2"/>
</dbReference>
<reference evidence="11" key="1">
    <citation type="journal article" date="2019" name="Int. J. Syst. Evol. Microbiol.">
        <title>The Global Catalogue of Microorganisms (GCM) 10K type strain sequencing project: providing services to taxonomists for standard genome sequencing and annotation.</title>
        <authorList>
            <consortium name="The Broad Institute Genomics Platform"/>
            <consortium name="The Broad Institute Genome Sequencing Center for Infectious Disease"/>
            <person name="Wu L."/>
            <person name="Ma J."/>
        </authorList>
    </citation>
    <scope>NUCLEOTIDE SEQUENCE [LARGE SCALE GENOMIC DNA]</scope>
    <source>
        <strain evidence="11">TBRC 1276</strain>
    </source>
</reference>
<dbReference type="RefSeq" id="WP_379535105.1">
    <property type="nucleotide sequence ID" value="NZ_JBHSBI010000042.1"/>
</dbReference>
<keyword evidence="5" id="KW-0547">Nucleotide-binding</keyword>
<gene>
    <name evidence="10" type="ORF">ACFOY2_49325</name>
</gene>
<evidence type="ECO:0000256" key="6">
    <source>
        <dbReference type="ARBA" id="ARBA00022840"/>
    </source>
</evidence>
<organism evidence="10 11">
    <name type="scientific">Nonomuraea purpurea</name>
    <dbReference type="NCBI Taxonomy" id="1849276"/>
    <lineage>
        <taxon>Bacteria</taxon>
        <taxon>Bacillati</taxon>
        <taxon>Actinomycetota</taxon>
        <taxon>Actinomycetes</taxon>
        <taxon>Streptosporangiales</taxon>
        <taxon>Streptosporangiaceae</taxon>
        <taxon>Nonomuraea</taxon>
    </lineage>
</organism>
<dbReference type="SMART" id="SM00382">
    <property type="entry name" value="AAA"/>
    <property type="match status" value="2"/>
</dbReference>
<proteinExistence type="inferred from homology"/>
<evidence type="ECO:0000256" key="3">
    <source>
        <dbReference type="ARBA" id="ARBA00022448"/>
    </source>
</evidence>
<keyword evidence="3" id="KW-0813">Transport</keyword>